<gene>
    <name evidence="2" type="ORF">R3P38DRAFT_3210857</name>
</gene>
<name>A0AAW0AGP4_9AGAR</name>
<feature type="compositionally biased region" description="Polar residues" evidence="1">
    <location>
        <begin position="146"/>
        <end position="158"/>
    </location>
</feature>
<accession>A0AAW0AGP4</accession>
<feature type="region of interest" description="Disordered" evidence="1">
    <location>
        <begin position="130"/>
        <end position="158"/>
    </location>
</feature>
<reference evidence="2 3" key="1">
    <citation type="journal article" date="2024" name="J Genomics">
        <title>Draft genome sequencing and assembly of Favolaschia claudopus CIRM-BRFM 2984 isolated from oak limbs.</title>
        <authorList>
            <person name="Navarro D."/>
            <person name="Drula E."/>
            <person name="Chaduli D."/>
            <person name="Cazenave R."/>
            <person name="Ahrendt S."/>
            <person name="Wang J."/>
            <person name="Lipzen A."/>
            <person name="Daum C."/>
            <person name="Barry K."/>
            <person name="Grigoriev I.V."/>
            <person name="Favel A."/>
            <person name="Rosso M.N."/>
            <person name="Martin F."/>
        </authorList>
    </citation>
    <scope>NUCLEOTIDE SEQUENCE [LARGE SCALE GENOMIC DNA]</scope>
    <source>
        <strain evidence="2 3">CIRM-BRFM 2984</strain>
    </source>
</reference>
<evidence type="ECO:0000256" key="1">
    <source>
        <dbReference type="SAM" id="MobiDB-lite"/>
    </source>
</evidence>
<dbReference type="Proteomes" id="UP001362999">
    <property type="component" value="Unassembled WGS sequence"/>
</dbReference>
<organism evidence="2 3">
    <name type="scientific">Favolaschia claudopus</name>
    <dbReference type="NCBI Taxonomy" id="2862362"/>
    <lineage>
        <taxon>Eukaryota</taxon>
        <taxon>Fungi</taxon>
        <taxon>Dikarya</taxon>
        <taxon>Basidiomycota</taxon>
        <taxon>Agaricomycotina</taxon>
        <taxon>Agaricomycetes</taxon>
        <taxon>Agaricomycetidae</taxon>
        <taxon>Agaricales</taxon>
        <taxon>Marasmiineae</taxon>
        <taxon>Mycenaceae</taxon>
        <taxon>Favolaschia</taxon>
    </lineage>
</organism>
<evidence type="ECO:0000313" key="3">
    <source>
        <dbReference type="Proteomes" id="UP001362999"/>
    </source>
</evidence>
<dbReference type="EMBL" id="JAWWNJ010000067">
    <property type="protein sequence ID" value="KAK7008531.1"/>
    <property type="molecule type" value="Genomic_DNA"/>
</dbReference>
<comment type="caution">
    <text evidence="2">The sequence shown here is derived from an EMBL/GenBank/DDBJ whole genome shotgun (WGS) entry which is preliminary data.</text>
</comment>
<feature type="compositionally biased region" description="Low complexity" evidence="1">
    <location>
        <begin position="211"/>
        <end position="249"/>
    </location>
</feature>
<keyword evidence="3" id="KW-1185">Reference proteome</keyword>
<evidence type="ECO:0000313" key="2">
    <source>
        <dbReference type="EMBL" id="KAK7008531.1"/>
    </source>
</evidence>
<sequence>MRNHCTPLYYASGNYDDTYAVDSDPNGRFHLIGLGHCGAGVFDCPLRANEQIVGFSGAVRRSVKRWGGSGGVEEAWAALCEEHHKGGCPALRLPKGFVEPTPVVRNHVLRTAPASVLPIREPSIVSPLPPTSAFNLPPRRPLTPPGATQTLASPFDLSSASPFSPSTYQWPRSSGTIFSSAFPTSPTASRAPATPRFMARPVAPSSPANLPPVTSSPARPPTASSVLSFTSSDLSNLPSSSPNSSPRSLSEIEYGFDDDDLCPPPVLWGIKGMRCQSWSDPKAAVCAALERGMGPMITLMYSDDETTLEDMHGWAVGIRIGGRPVRDGTVPSSSS</sequence>
<protein>
    <submittedName>
        <fullName evidence="2">Uncharacterized protein</fullName>
    </submittedName>
</protein>
<feature type="region of interest" description="Disordered" evidence="1">
    <location>
        <begin position="198"/>
        <end position="250"/>
    </location>
</feature>
<dbReference type="AlphaFoldDB" id="A0AAW0AGP4"/>
<proteinExistence type="predicted"/>